<evidence type="ECO:0000256" key="7">
    <source>
        <dbReference type="ARBA" id="ARBA00023242"/>
    </source>
</evidence>
<dbReference type="GO" id="GO:0016567">
    <property type="term" value="P:protein ubiquitination"/>
    <property type="evidence" value="ECO:0007669"/>
    <property type="project" value="TreeGrafter"/>
</dbReference>
<dbReference type="InterPro" id="IPR013083">
    <property type="entry name" value="Znf_RING/FYVE/PHD"/>
</dbReference>
<gene>
    <name evidence="12" type="primary">LOC110776729</name>
</gene>
<keyword evidence="7" id="KW-0539">Nucleus</keyword>
<keyword evidence="5" id="KW-0833">Ubl conjugation pathway</keyword>
<dbReference type="AlphaFoldDB" id="A0A9R0HTY9"/>
<reference evidence="12" key="2">
    <citation type="submission" date="2025-08" db="UniProtKB">
        <authorList>
            <consortium name="RefSeq"/>
        </authorList>
    </citation>
    <scope>IDENTIFICATION</scope>
    <source>
        <tissue evidence="12">Leaf</tissue>
    </source>
</reference>
<evidence type="ECO:0000256" key="9">
    <source>
        <dbReference type="PROSITE-ProRule" id="PRU00175"/>
    </source>
</evidence>
<evidence type="ECO:0000256" key="3">
    <source>
        <dbReference type="ARBA" id="ARBA00022723"/>
    </source>
</evidence>
<keyword evidence="6" id="KW-0862">Zinc</keyword>
<evidence type="ECO:0000259" key="10">
    <source>
        <dbReference type="PROSITE" id="PS50089"/>
    </source>
</evidence>
<keyword evidence="8" id="KW-0131">Cell cycle</keyword>
<evidence type="ECO:0000256" key="4">
    <source>
        <dbReference type="ARBA" id="ARBA00022771"/>
    </source>
</evidence>
<dbReference type="RefSeq" id="XP_021836977.1">
    <property type="nucleotide sequence ID" value="XM_021981285.2"/>
</dbReference>
<sequence>MEAGQSSSSNSSDEVWAKLVPSDSSYASIEISSDDTIVCSQISSTPDKLEWCQIIRNSDRCSATIRNKSSNLILVDGAILESEDVVGIKCGCEIVPASTKKEYLSFKFEVMPVQEQRLENKLKIFLDSEHTKCSICLNVWHDVVTVAPCLHNFCNGCFSEWLKRCQKKHSNVLCPHCRAVVQFVGRNHFLHGIEEDILQADVSLRRSAEELAILDSYATIKSSLVITNGKKNRQKRARSPIHEEREEMELPCPQCGVGCDKTFCGAYWHAQGVARTDQHPTCELETFRPISERRVSIIPSVAHERNQFEQDITNRCIRQMGTTLQEVISDWVTKLDNREIDRSSLHLRHPEIITAGTHVCNDCYNTVVSFLLYWYRISLPVHLLPLEASNREDCWYGHACRTQHHSVDHARKRNHVCRPTRGSQR</sequence>
<feature type="domain" description="RING-type" evidence="10">
    <location>
        <begin position="133"/>
        <end position="178"/>
    </location>
</feature>
<keyword evidence="2" id="KW-0808">Transferase</keyword>
<dbReference type="InterPro" id="IPR001841">
    <property type="entry name" value="Znf_RING"/>
</dbReference>
<dbReference type="Pfam" id="PF00097">
    <property type="entry name" value="zf-C3HC4"/>
    <property type="match status" value="1"/>
</dbReference>
<proteinExistence type="predicted"/>
<keyword evidence="4 9" id="KW-0863">Zinc-finger</keyword>
<dbReference type="PANTHER" id="PTHR16079">
    <property type="entry name" value="UBIQUITIN LIGASE PROTEIN CHFR"/>
    <property type="match status" value="1"/>
</dbReference>
<evidence type="ECO:0000256" key="6">
    <source>
        <dbReference type="ARBA" id="ARBA00022833"/>
    </source>
</evidence>
<organism evidence="11 12">
    <name type="scientific">Spinacia oleracea</name>
    <name type="common">Spinach</name>
    <dbReference type="NCBI Taxonomy" id="3562"/>
    <lineage>
        <taxon>Eukaryota</taxon>
        <taxon>Viridiplantae</taxon>
        <taxon>Streptophyta</taxon>
        <taxon>Embryophyta</taxon>
        <taxon>Tracheophyta</taxon>
        <taxon>Spermatophyta</taxon>
        <taxon>Magnoliopsida</taxon>
        <taxon>eudicotyledons</taxon>
        <taxon>Gunneridae</taxon>
        <taxon>Pentapetalae</taxon>
        <taxon>Caryophyllales</taxon>
        <taxon>Chenopodiaceae</taxon>
        <taxon>Chenopodioideae</taxon>
        <taxon>Anserineae</taxon>
        <taxon>Spinacia</taxon>
    </lineage>
</organism>
<evidence type="ECO:0000256" key="2">
    <source>
        <dbReference type="ARBA" id="ARBA00022679"/>
    </source>
</evidence>
<evidence type="ECO:0000313" key="11">
    <source>
        <dbReference type="Proteomes" id="UP000813463"/>
    </source>
</evidence>
<dbReference type="PANTHER" id="PTHR16079:SF4">
    <property type="entry name" value="E3 UBIQUITIN-PROTEIN LIGASE CHFR"/>
    <property type="match status" value="1"/>
</dbReference>
<dbReference type="SUPFAM" id="SSF57850">
    <property type="entry name" value="RING/U-box"/>
    <property type="match status" value="1"/>
</dbReference>
<dbReference type="InterPro" id="IPR018957">
    <property type="entry name" value="Znf_C3HC4_RING-type"/>
</dbReference>
<evidence type="ECO:0000256" key="8">
    <source>
        <dbReference type="ARBA" id="ARBA00023306"/>
    </source>
</evidence>
<dbReference type="PROSITE" id="PS50089">
    <property type="entry name" value="ZF_RING_2"/>
    <property type="match status" value="1"/>
</dbReference>
<dbReference type="InterPro" id="IPR052256">
    <property type="entry name" value="E3_ubiquitin-ligase_CHFR"/>
</dbReference>
<dbReference type="InterPro" id="IPR040909">
    <property type="entry name" value="CHFR_Znf-CRD"/>
</dbReference>
<dbReference type="SMART" id="SM00184">
    <property type="entry name" value="RING"/>
    <property type="match status" value="1"/>
</dbReference>
<evidence type="ECO:0000256" key="1">
    <source>
        <dbReference type="ARBA" id="ARBA00004123"/>
    </source>
</evidence>
<keyword evidence="3" id="KW-0479">Metal-binding</keyword>
<dbReference type="GO" id="GO:0004842">
    <property type="term" value="F:ubiquitin-protein transferase activity"/>
    <property type="evidence" value="ECO:0007669"/>
    <property type="project" value="TreeGrafter"/>
</dbReference>
<evidence type="ECO:0000256" key="5">
    <source>
        <dbReference type="ARBA" id="ARBA00022786"/>
    </source>
</evidence>
<protein>
    <submittedName>
        <fullName evidence="12">Uncharacterized protein isoform X2</fullName>
    </submittedName>
</protein>
<keyword evidence="11" id="KW-1185">Reference proteome</keyword>
<dbReference type="GO" id="GO:0005634">
    <property type="term" value="C:nucleus"/>
    <property type="evidence" value="ECO:0007669"/>
    <property type="project" value="UniProtKB-SubCell"/>
</dbReference>
<dbReference type="Pfam" id="PF17979">
    <property type="entry name" value="zf-CRD"/>
    <property type="match status" value="1"/>
</dbReference>
<dbReference type="GO" id="GO:0008270">
    <property type="term" value="F:zinc ion binding"/>
    <property type="evidence" value="ECO:0007669"/>
    <property type="project" value="UniProtKB-KW"/>
</dbReference>
<dbReference type="Gene3D" id="3.30.40.10">
    <property type="entry name" value="Zinc/RING finger domain, C3HC4 (zinc finger)"/>
    <property type="match status" value="1"/>
</dbReference>
<evidence type="ECO:0000313" key="12">
    <source>
        <dbReference type="RefSeq" id="XP_021836977.1"/>
    </source>
</evidence>
<dbReference type="Proteomes" id="UP000813463">
    <property type="component" value="Chromosome 4"/>
</dbReference>
<dbReference type="GeneID" id="110776729"/>
<name>A0A9R0HTY9_SPIOL</name>
<accession>A0A9R0HTY9</accession>
<comment type="subcellular location">
    <subcellularLocation>
        <location evidence="1">Nucleus</location>
    </subcellularLocation>
</comment>
<dbReference type="GO" id="GO:0006511">
    <property type="term" value="P:ubiquitin-dependent protein catabolic process"/>
    <property type="evidence" value="ECO:0007669"/>
    <property type="project" value="TreeGrafter"/>
</dbReference>
<reference evidence="11" key="1">
    <citation type="journal article" date="2021" name="Nat. Commun.">
        <title>Genomic analyses provide insights into spinach domestication and the genetic basis of agronomic traits.</title>
        <authorList>
            <person name="Cai X."/>
            <person name="Sun X."/>
            <person name="Xu C."/>
            <person name="Sun H."/>
            <person name="Wang X."/>
            <person name="Ge C."/>
            <person name="Zhang Z."/>
            <person name="Wang Q."/>
            <person name="Fei Z."/>
            <person name="Jiao C."/>
            <person name="Wang Q."/>
        </authorList>
    </citation>
    <scope>NUCLEOTIDE SEQUENCE [LARGE SCALE GENOMIC DNA]</scope>
    <source>
        <strain evidence="11">cv. Varoflay</strain>
    </source>
</reference>